<comment type="similarity">
    <text evidence="1">Belongs to the zinc-containing alcohol dehydrogenase family.</text>
</comment>
<dbReference type="AlphaFoldDB" id="A0A2J6Q9B6"/>
<evidence type="ECO:0000313" key="5">
    <source>
        <dbReference type="Proteomes" id="UP000235672"/>
    </source>
</evidence>
<dbReference type="OrthoDB" id="3233595at2759"/>
<keyword evidence="2" id="KW-0560">Oxidoreductase</keyword>
<dbReference type="PANTHER" id="PTHR45348">
    <property type="entry name" value="HYPOTHETICAL OXIDOREDUCTASE (EUROFUNG)"/>
    <property type="match status" value="1"/>
</dbReference>
<dbReference type="STRING" id="1745343.A0A2J6Q9B6"/>
<dbReference type="Proteomes" id="UP000235672">
    <property type="component" value="Unassembled WGS sequence"/>
</dbReference>
<dbReference type="PANTHER" id="PTHR45348:SF5">
    <property type="entry name" value="OXIDOREDUCTASE, PUTATIVE (AFU_ORTHOLOGUE AFUA_8G01420)-RELATED"/>
    <property type="match status" value="1"/>
</dbReference>
<dbReference type="CDD" id="cd08249">
    <property type="entry name" value="enoyl_reductase_like"/>
    <property type="match status" value="1"/>
</dbReference>
<proteinExistence type="inferred from homology"/>
<dbReference type="InterPro" id="IPR036291">
    <property type="entry name" value="NAD(P)-bd_dom_sf"/>
</dbReference>
<accession>A0A2J6Q9B6</accession>
<evidence type="ECO:0000256" key="2">
    <source>
        <dbReference type="ARBA" id="ARBA00023002"/>
    </source>
</evidence>
<dbReference type="SMART" id="SM00829">
    <property type="entry name" value="PKS_ER"/>
    <property type="match status" value="1"/>
</dbReference>
<organism evidence="4 5">
    <name type="scientific">Hyaloscypha hepaticicola</name>
    <dbReference type="NCBI Taxonomy" id="2082293"/>
    <lineage>
        <taxon>Eukaryota</taxon>
        <taxon>Fungi</taxon>
        <taxon>Dikarya</taxon>
        <taxon>Ascomycota</taxon>
        <taxon>Pezizomycotina</taxon>
        <taxon>Leotiomycetes</taxon>
        <taxon>Helotiales</taxon>
        <taxon>Hyaloscyphaceae</taxon>
        <taxon>Hyaloscypha</taxon>
    </lineage>
</organism>
<name>A0A2J6Q9B6_9HELO</name>
<protein>
    <submittedName>
        <fullName evidence="4">GroES-like protein</fullName>
    </submittedName>
</protein>
<dbReference type="Gene3D" id="3.40.50.720">
    <property type="entry name" value="NAD(P)-binding Rossmann-like Domain"/>
    <property type="match status" value="1"/>
</dbReference>
<feature type="domain" description="Enoyl reductase (ER)" evidence="3">
    <location>
        <begin position="9"/>
        <end position="248"/>
    </location>
</feature>
<reference evidence="4 5" key="1">
    <citation type="submission" date="2016-05" db="EMBL/GenBank/DDBJ databases">
        <title>A degradative enzymes factory behind the ericoid mycorrhizal symbiosis.</title>
        <authorList>
            <consortium name="DOE Joint Genome Institute"/>
            <person name="Martino E."/>
            <person name="Morin E."/>
            <person name="Grelet G."/>
            <person name="Kuo A."/>
            <person name="Kohler A."/>
            <person name="Daghino S."/>
            <person name="Barry K."/>
            <person name="Choi C."/>
            <person name="Cichocki N."/>
            <person name="Clum A."/>
            <person name="Copeland A."/>
            <person name="Hainaut M."/>
            <person name="Haridas S."/>
            <person name="Labutti K."/>
            <person name="Lindquist E."/>
            <person name="Lipzen A."/>
            <person name="Khouja H.-R."/>
            <person name="Murat C."/>
            <person name="Ohm R."/>
            <person name="Olson A."/>
            <person name="Spatafora J."/>
            <person name="Veneault-Fourrey C."/>
            <person name="Henrissat B."/>
            <person name="Grigoriev I."/>
            <person name="Martin F."/>
            <person name="Perotto S."/>
        </authorList>
    </citation>
    <scope>NUCLEOTIDE SEQUENCE [LARGE SCALE GENOMIC DNA]</scope>
    <source>
        <strain evidence="4 5">UAMH 7357</strain>
    </source>
</reference>
<dbReference type="SUPFAM" id="SSF50129">
    <property type="entry name" value="GroES-like"/>
    <property type="match status" value="1"/>
</dbReference>
<keyword evidence="5" id="KW-1185">Reference proteome</keyword>
<sequence length="349" mass="37532">MKEAIVAKGPKVTIHDVPIPKPGPNQVLIKVVYSGSNPKDWKRPQYGEPHNSGDDIAGIVEAVGDGVLEFRKGDRVAAFHEMMAPHGSFAEYAIAWDYTTFYLPEKVSFEEGASIPLAAMTAALGLFARLGLPEPWSATTAQTPLIVYGASGAVGAYAIKLATLSNIHPIIAVAGRGSAFVETLIDRKKGDTIVDYRKGDDAVVTGIKEAVKAAGAKEVHYAFDAVSEHNSFQNISKVLSKQDSKITLVLPGKDYSEIPEYIQKSTTMVGSVHMDPPEAKAKVGIKTGSKEFGYVFFRLFSRGLQQGWFSGHPHEVIPGGLNGVEKGLSNLKGGVNSAVKYVFKIEDTK</sequence>
<dbReference type="Gene3D" id="3.90.180.10">
    <property type="entry name" value="Medium-chain alcohol dehydrogenases, catalytic domain"/>
    <property type="match status" value="1"/>
</dbReference>
<evidence type="ECO:0000259" key="3">
    <source>
        <dbReference type="SMART" id="SM00829"/>
    </source>
</evidence>
<dbReference type="EMBL" id="KZ613476">
    <property type="protein sequence ID" value="PMD22867.1"/>
    <property type="molecule type" value="Genomic_DNA"/>
</dbReference>
<dbReference type="InterPro" id="IPR047122">
    <property type="entry name" value="Trans-enoyl_RdTase-like"/>
</dbReference>
<dbReference type="GO" id="GO:0016651">
    <property type="term" value="F:oxidoreductase activity, acting on NAD(P)H"/>
    <property type="evidence" value="ECO:0007669"/>
    <property type="project" value="InterPro"/>
</dbReference>
<dbReference type="Pfam" id="PF08240">
    <property type="entry name" value="ADH_N"/>
    <property type="match status" value="1"/>
</dbReference>
<evidence type="ECO:0000256" key="1">
    <source>
        <dbReference type="ARBA" id="ARBA00008072"/>
    </source>
</evidence>
<dbReference type="InterPro" id="IPR013154">
    <property type="entry name" value="ADH-like_N"/>
</dbReference>
<dbReference type="SUPFAM" id="SSF51735">
    <property type="entry name" value="NAD(P)-binding Rossmann-fold domains"/>
    <property type="match status" value="1"/>
</dbReference>
<gene>
    <name evidence="4" type="ORF">NA56DRAFT_569924</name>
</gene>
<evidence type="ECO:0000313" key="4">
    <source>
        <dbReference type="EMBL" id="PMD22867.1"/>
    </source>
</evidence>
<dbReference type="InterPro" id="IPR011032">
    <property type="entry name" value="GroES-like_sf"/>
</dbReference>
<dbReference type="InterPro" id="IPR020843">
    <property type="entry name" value="ER"/>
</dbReference>